<organism evidence="2">
    <name type="scientific">Minutocellus polymorphus</name>
    <dbReference type="NCBI Taxonomy" id="265543"/>
    <lineage>
        <taxon>Eukaryota</taxon>
        <taxon>Sar</taxon>
        <taxon>Stramenopiles</taxon>
        <taxon>Ochrophyta</taxon>
        <taxon>Bacillariophyta</taxon>
        <taxon>Mediophyceae</taxon>
        <taxon>Cymatosirophycidae</taxon>
        <taxon>Cymatosirales</taxon>
        <taxon>Cymatosiraceae</taxon>
        <taxon>Minutocellus</taxon>
    </lineage>
</organism>
<accession>A0A8A6KRG3</accession>
<feature type="signal peptide" evidence="1">
    <location>
        <begin position="1"/>
        <end position="21"/>
    </location>
</feature>
<sequence>MSNLSLGQLIIILLLLVLLFGDLSKIKQAFSSLSDQLSLRKISVKRKNRKKGSWTLDLWFWKPLFYQLNYFPLIV</sequence>
<name>A0A8A6KRG3_9STRA</name>
<protein>
    <submittedName>
        <fullName evidence="2">TatA protein</fullName>
    </submittedName>
</protein>
<keyword evidence="1" id="KW-0732">Signal</keyword>
<feature type="chain" id="PRO_5032989365" evidence="1">
    <location>
        <begin position="22"/>
        <end position="75"/>
    </location>
</feature>
<evidence type="ECO:0000313" key="2">
    <source>
        <dbReference type="EMBL" id="QTI83189.1"/>
    </source>
</evidence>
<dbReference type="AlphaFoldDB" id="A0A8A6KRG3"/>
<gene>
    <name evidence="2" type="primary">tatA</name>
</gene>
<dbReference type="EMBL" id="MW417227">
    <property type="protein sequence ID" value="QTI83189.1"/>
    <property type="molecule type" value="Genomic_DNA"/>
</dbReference>
<proteinExistence type="predicted"/>
<keyword evidence="2" id="KW-0496">Mitochondrion</keyword>
<geneLocation type="mitochondrion" evidence="2"/>
<evidence type="ECO:0000256" key="1">
    <source>
        <dbReference type="SAM" id="SignalP"/>
    </source>
</evidence>
<reference evidence="2" key="1">
    <citation type="submission" date="2020-12" db="EMBL/GenBank/DDBJ databases">
        <authorList>
            <person name="Xu Q."/>
            <person name="Chen N."/>
        </authorList>
    </citation>
    <scope>NUCLEOTIDE SEQUENCE</scope>
    <source>
        <strain evidence="2">CNS00217</strain>
    </source>
</reference>